<dbReference type="PANTHER" id="PTHR21191">
    <property type="entry name" value="AQUAPORIN"/>
    <property type="match status" value="1"/>
</dbReference>
<dbReference type="Gene3D" id="1.20.1080.10">
    <property type="entry name" value="Glycerol uptake facilitator protein"/>
    <property type="match status" value="1"/>
</dbReference>
<gene>
    <name evidence="6" type="primary">AQP12</name>
</gene>
<comment type="similarity">
    <text evidence="5">Belongs to the MIP/aquaporin (TC 1.A.8) family.</text>
</comment>
<feature type="transmembrane region" description="Helical" evidence="5">
    <location>
        <begin position="193"/>
        <end position="211"/>
    </location>
</feature>
<dbReference type="PANTHER" id="PTHR21191:SF16">
    <property type="entry name" value="AQUAPORIN"/>
    <property type="match status" value="1"/>
</dbReference>
<feature type="transmembrane region" description="Helical" evidence="5">
    <location>
        <begin position="108"/>
        <end position="132"/>
    </location>
</feature>
<comment type="subcellular location">
    <subcellularLocation>
        <location evidence="1">Membrane</location>
        <topology evidence="1">Multi-pass membrane protein</topology>
    </subcellularLocation>
</comment>
<dbReference type="AlphaFoldDB" id="C1BQU7"/>
<dbReference type="InterPro" id="IPR023271">
    <property type="entry name" value="Aquaporin-like"/>
</dbReference>
<feature type="transmembrane region" description="Helical" evidence="5">
    <location>
        <begin position="7"/>
        <end position="28"/>
    </location>
</feature>
<reference evidence="6" key="1">
    <citation type="submission" date="2009-03" db="EMBL/GenBank/DDBJ databases">
        <title>Caligus rogercresseyi ESTs and full-length cDNAs.</title>
        <authorList>
            <person name="Yasuike M."/>
            <person name="von Schalburg K."/>
            <person name="Cooper G."/>
            <person name="Leong J."/>
            <person name="Jones S.R.M."/>
            <person name="Koop B.F."/>
        </authorList>
    </citation>
    <scope>NUCLEOTIDE SEQUENCE</scope>
    <source>
        <tissue evidence="6">Whole tissue</tissue>
    </source>
</reference>
<keyword evidence="2 5" id="KW-0812">Transmembrane</keyword>
<evidence type="ECO:0000256" key="1">
    <source>
        <dbReference type="ARBA" id="ARBA00004141"/>
    </source>
</evidence>
<keyword evidence="4 5" id="KW-0472">Membrane</keyword>
<protein>
    <recommendedName>
        <fullName evidence="5">Aquaporin</fullName>
    </recommendedName>
</protein>
<feature type="transmembrane region" description="Helical" evidence="5">
    <location>
        <begin position="231"/>
        <end position="252"/>
    </location>
</feature>
<dbReference type="SUPFAM" id="SSF81338">
    <property type="entry name" value="Aquaporin-like"/>
    <property type="match status" value="1"/>
</dbReference>
<keyword evidence="3 5" id="KW-1133">Transmembrane helix</keyword>
<dbReference type="GO" id="GO:0005737">
    <property type="term" value="C:cytoplasm"/>
    <property type="evidence" value="ECO:0007669"/>
    <property type="project" value="TreeGrafter"/>
</dbReference>
<name>C1BQU7_CALRO</name>
<dbReference type="InterPro" id="IPR051883">
    <property type="entry name" value="AQP11/12_channel"/>
</dbReference>
<feature type="transmembrane region" description="Helical" evidence="5">
    <location>
        <begin position="64"/>
        <end position="82"/>
    </location>
</feature>
<evidence type="ECO:0000256" key="3">
    <source>
        <dbReference type="ARBA" id="ARBA00022989"/>
    </source>
</evidence>
<evidence type="ECO:0000256" key="2">
    <source>
        <dbReference type="ARBA" id="ARBA00022692"/>
    </source>
</evidence>
<evidence type="ECO:0000313" key="6">
    <source>
        <dbReference type="EMBL" id="ACO11400.1"/>
    </source>
</evidence>
<proteinExistence type="evidence at transcript level"/>
<accession>C1BQU7</accession>
<dbReference type="GO" id="GO:0016020">
    <property type="term" value="C:membrane"/>
    <property type="evidence" value="ECO:0007669"/>
    <property type="project" value="UniProtKB-SubCell"/>
</dbReference>
<evidence type="ECO:0000256" key="4">
    <source>
        <dbReference type="ARBA" id="ARBA00023136"/>
    </source>
</evidence>
<evidence type="ECO:0000256" key="5">
    <source>
        <dbReference type="PIRNR" id="PIRNR017529"/>
    </source>
</evidence>
<organism evidence="6">
    <name type="scientific">Caligus rogercresseyi</name>
    <name type="common">Sea louse</name>
    <dbReference type="NCBI Taxonomy" id="217165"/>
    <lineage>
        <taxon>Eukaryota</taxon>
        <taxon>Metazoa</taxon>
        <taxon>Ecdysozoa</taxon>
        <taxon>Arthropoda</taxon>
        <taxon>Crustacea</taxon>
        <taxon>Multicrustacea</taxon>
        <taxon>Hexanauplia</taxon>
        <taxon>Copepoda</taxon>
        <taxon>Siphonostomatoida</taxon>
        <taxon>Caligidae</taxon>
        <taxon>Caligus</taxon>
    </lineage>
</organism>
<sequence length="262" mass="29075">MALIPCICVSTAYICFTLWLAEILRAYIREALDPGLLQKGFLEAIATAELCASGFELVIIADNYGVFAYGVLLFFLTIWWSSRWNEETACPYTHLEDCLLGRKTWAEVAVITLAETLGGLLVFQYVYALWWIEITETHVGRAHSATFDNCPSDLTVSAFSGAFVEGICTMLCRLSSKFISDRQPFGARAIDSLIATFLVVASFKYSGGYLNPVLATSLKYGCRGHPLLEHIFVYWIGASAGAVSSIYLYPWAAEYAQKSKEE</sequence>
<feature type="transmembrane region" description="Helical" evidence="5">
    <location>
        <begin position="152"/>
        <end position="172"/>
    </location>
</feature>
<dbReference type="InterPro" id="IPR016697">
    <property type="entry name" value="Aquaporin_11/12"/>
</dbReference>
<dbReference type="EMBL" id="BT076976">
    <property type="protein sequence ID" value="ACO11400.1"/>
    <property type="molecule type" value="mRNA"/>
</dbReference>
<dbReference type="GO" id="GO:0015267">
    <property type="term" value="F:channel activity"/>
    <property type="evidence" value="ECO:0007669"/>
    <property type="project" value="TreeGrafter"/>
</dbReference>
<dbReference type="PIRSF" id="PIRSF017529">
    <property type="entry name" value="Aquaporin_11/12"/>
    <property type="match status" value="1"/>
</dbReference>